<dbReference type="GO" id="GO:0005524">
    <property type="term" value="F:ATP binding"/>
    <property type="evidence" value="ECO:0007669"/>
    <property type="project" value="UniProtKB-KW"/>
</dbReference>
<evidence type="ECO:0000256" key="2">
    <source>
        <dbReference type="ARBA" id="ARBA00022741"/>
    </source>
</evidence>
<dbReference type="PANTHER" id="PTHR43423:SF1">
    <property type="entry name" value="ABC TRANSPORTER I FAMILY MEMBER 17"/>
    <property type="match status" value="1"/>
</dbReference>
<dbReference type="AlphaFoldDB" id="A0A3B0ZAH9"/>
<accession>A0A3B0ZAH9</accession>
<dbReference type="PANTHER" id="PTHR43423">
    <property type="entry name" value="ABC TRANSPORTER I FAMILY MEMBER 17"/>
    <property type="match status" value="1"/>
</dbReference>
<sequence>MTSNSPLPNMAVPAQPPATALQIDQLKLSIQGMPILHPLSLSLPTRGITALIGPSGAGKSSLLHCINLLQQSWQGEIILHQQNIRQWPGGDEKLRRYIGLVAQKPVVFPTTIYHNVVFGIDGFWQRRNAHAIAEQALRQAALWDEVKDRLQTPAAALSLGQQQRLCLARALAIKPKLLLLDEPTASLDPKSKQLIEQALSQLANHIPLLLVSHNLEQAQRLGEQVIFMCDGKVIEQADCDTFFNHPQRIESKEFLRWAVCQCD</sequence>
<dbReference type="GO" id="GO:0016020">
    <property type="term" value="C:membrane"/>
    <property type="evidence" value="ECO:0007669"/>
    <property type="project" value="InterPro"/>
</dbReference>
<reference evidence="5" key="1">
    <citation type="submission" date="2018-06" db="EMBL/GenBank/DDBJ databases">
        <authorList>
            <person name="Zhirakovskaya E."/>
        </authorList>
    </citation>
    <scope>NUCLEOTIDE SEQUENCE</scope>
</reference>
<dbReference type="Pfam" id="PF00005">
    <property type="entry name" value="ABC_tran"/>
    <property type="match status" value="1"/>
</dbReference>
<keyword evidence="3 5" id="KW-0067">ATP-binding</keyword>
<keyword evidence="1" id="KW-0813">Transport</keyword>
<gene>
    <name evidence="5" type="ORF">MNBD_GAMMA18-1474</name>
</gene>
<dbReference type="InterPro" id="IPR005670">
    <property type="entry name" value="PstB-like"/>
</dbReference>
<protein>
    <submittedName>
        <fullName evidence="5">Phosphate transport ATP-binding protein PstB (TC 3.A.1.7.1)</fullName>
    </submittedName>
</protein>
<dbReference type="InterPro" id="IPR003439">
    <property type="entry name" value="ABC_transporter-like_ATP-bd"/>
</dbReference>
<dbReference type="GO" id="GO:0035435">
    <property type="term" value="P:phosphate ion transmembrane transport"/>
    <property type="evidence" value="ECO:0007669"/>
    <property type="project" value="InterPro"/>
</dbReference>
<dbReference type="EMBL" id="UOFP01000327">
    <property type="protein sequence ID" value="VAW90408.1"/>
    <property type="molecule type" value="Genomic_DNA"/>
</dbReference>
<dbReference type="PROSITE" id="PS00211">
    <property type="entry name" value="ABC_TRANSPORTER_1"/>
    <property type="match status" value="1"/>
</dbReference>
<dbReference type="GO" id="GO:0005315">
    <property type="term" value="F:phosphate transmembrane transporter activity"/>
    <property type="evidence" value="ECO:0007669"/>
    <property type="project" value="InterPro"/>
</dbReference>
<evidence type="ECO:0000256" key="1">
    <source>
        <dbReference type="ARBA" id="ARBA00022448"/>
    </source>
</evidence>
<dbReference type="InterPro" id="IPR003593">
    <property type="entry name" value="AAA+_ATPase"/>
</dbReference>
<dbReference type="SMART" id="SM00382">
    <property type="entry name" value="AAA"/>
    <property type="match status" value="1"/>
</dbReference>
<dbReference type="GO" id="GO:0016887">
    <property type="term" value="F:ATP hydrolysis activity"/>
    <property type="evidence" value="ECO:0007669"/>
    <property type="project" value="InterPro"/>
</dbReference>
<feature type="domain" description="ABC transporter" evidence="4">
    <location>
        <begin position="21"/>
        <end position="255"/>
    </location>
</feature>
<keyword evidence="2" id="KW-0547">Nucleotide-binding</keyword>
<organism evidence="5">
    <name type="scientific">hydrothermal vent metagenome</name>
    <dbReference type="NCBI Taxonomy" id="652676"/>
    <lineage>
        <taxon>unclassified sequences</taxon>
        <taxon>metagenomes</taxon>
        <taxon>ecological metagenomes</taxon>
    </lineage>
</organism>
<evidence type="ECO:0000313" key="5">
    <source>
        <dbReference type="EMBL" id="VAW90408.1"/>
    </source>
</evidence>
<dbReference type="Gene3D" id="3.40.50.300">
    <property type="entry name" value="P-loop containing nucleotide triphosphate hydrolases"/>
    <property type="match status" value="1"/>
</dbReference>
<evidence type="ECO:0000259" key="4">
    <source>
        <dbReference type="PROSITE" id="PS50893"/>
    </source>
</evidence>
<proteinExistence type="predicted"/>
<dbReference type="CDD" id="cd03260">
    <property type="entry name" value="ABC_PstB_phosphate_transporter"/>
    <property type="match status" value="1"/>
</dbReference>
<dbReference type="PROSITE" id="PS50893">
    <property type="entry name" value="ABC_TRANSPORTER_2"/>
    <property type="match status" value="1"/>
</dbReference>
<dbReference type="InterPro" id="IPR017871">
    <property type="entry name" value="ABC_transporter-like_CS"/>
</dbReference>
<dbReference type="InterPro" id="IPR027417">
    <property type="entry name" value="P-loop_NTPase"/>
</dbReference>
<evidence type="ECO:0000256" key="3">
    <source>
        <dbReference type="ARBA" id="ARBA00022840"/>
    </source>
</evidence>
<dbReference type="SUPFAM" id="SSF52540">
    <property type="entry name" value="P-loop containing nucleoside triphosphate hydrolases"/>
    <property type="match status" value="1"/>
</dbReference>
<name>A0A3B0ZAH9_9ZZZZ</name>